<dbReference type="InterPro" id="IPR029026">
    <property type="entry name" value="tRNA_m1G_MTases_N"/>
</dbReference>
<keyword evidence="5" id="KW-0819">tRNA processing</keyword>
<comment type="catalytic activity">
    <reaction evidence="5">
        <text>uridine(32) in tRNA + S-adenosyl-L-methionine = 2'-O-methyluridine(32) in tRNA + S-adenosyl-L-homocysteine + H(+)</text>
        <dbReference type="Rhea" id="RHEA:42936"/>
        <dbReference type="Rhea" id="RHEA-COMP:10107"/>
        <dbReference type="Rhea" id="RHEA-COMP:10290"/>
        <dbReference type="ChEBI" id="CHEBI:15378"/>
        <dbReference type="ChEBI" id="CHEBI:57856"/>
        <dbReference type="ChEBI" id="CHEBI:59789"/>
        <dbReference type="ChEBI" id="CHEBI:65315"/>
        <dbReference type="ChEBI" id="CHEBI:74478"/>
        <dbReference type="EC" id="2.1.1.200"/>
    </reaction>
</comment>
<comment type="similarity">
    <text evidence="1">Belongs to the class IV-like SAM-binding methyltransferase superfamily. RNA methyltransferase TrmH family.</text>
</comment>
<protein>
    <recommendedName>
        <fullName evidence="5">tRNA (cytidine/uridine-2'-O-)-methyltransferase TrmJ</fullName>
        <ecNumber evidence="5">2.1.1.200</ecNumber>
    </recommendedName>
    <alternativeName>
        <fullName evidence="5">tRNA (cytidine(32)/uridine(32)-2'-O)-methyltransferase</fullName>
    </alternativeName>
    <alternativeName>
        <fullName evidence="5">tRNA Cm32/Um32 methyltransferase</fullName>
    </alternativeName>
</protein>
<reference evidence="7 8" key="1">
    <citation type="submission" date="2020-08" db="EMBL/GenBank/DDBJ databases">
        <title>Oceanospirillum sp. nov. isolated from marine sediment.</title>
        <authorList>
            <person name="Ji X."/>
        </authorList>
    </citation>
    <scope>NUCLEOTIDE SEQUENCE [LARGE SCALE GENOMIC DNA]</scope>
    <source>
        <strain evidence="7 8">D5</strain>
    </source>
</reference>
<accession>A0A839IM48</accession>
<comment type="caution">
    <text evidence="7">The sequence shown here is derived from an EMBL/GenBank/DDBJ whole genome shotgun (WGS) entry which is preliminary data.</text>
</comment>
<dbReference type="PIRSF" id="PIRSF004808">
    <property type="entry name" value="LasT"/>
    <property type="match status" value="1"/>
</dbReference>
<dbReference type="CDD" id="cd18093">
    <property type="entry name" value="SpoU-like_TrmJ"/>
    <property type="match status" value="1"/>
</dbReference>
<dbReference type="GO" id="GO:0002128">
    <property type="term" value="P:tRNA nucleoside ribose methylation"/>
    <property type="evidence" value="ECO:0007669"/>
    <property type="project" value="TreeGrafter"/>
</dbReference>
<organism evidence="7 8">
    <name type="scientific">Oceanospirillum sediminis</name>
    <dbReference type="NCBI Taxonomy" id="2760088"/>
    <lineage>
        <taxon>Bacteria</taxon>
        <taxon>Pseudomonadati</taxon>
        <taxon>Pseudomonadota</taxon>
        <taxon>Gammaproteobacteria</taxon>
        <taxon>Oceanospirillales</taxon>
        <taxon>Oceanospirillaceae</taxon>
        <taxon>Oceanospirillum</taxon>
    </lineage>
</organism>
<dbReference type="EMBL" id="JACJFM010000003">
    <property type="protein sequence ID" value="MBB1485579.1"/>
    <property type="molecule type" value="Genomic_DNA"/>
</dbReference>
<dbReference type="Pfam" id="PF00588">
    <property type="entry name" value="SpoU_methylase"/>
    <property type="match status" value="1"/>
</dbReference>
<dbReference type="PANTHER" id="PTHR42786">
    <property type="entry name" value="TRNA/RRNA METHYLTRANSFERASE"/>
    <property type="match status" value="1"/>
</dbReference>
<dbReference type="GO" id="GO:0003723">
    <property type="term" value="F:RNA binding"/>
    <property type="evidence" value="ECO:0007669"/>
    <property type="project" value="InterPro"/>
</dbReference>
<evidence type="ECO:0000313" key="7">
    <source>
        <dbReference type="EMBL" id="MBB1485579.1"/>
    </source>
</evidence>
<dbReference type="InterPro" id="IPR001537">
    <property type="entry name" value="SpoU_MeTrfase"/>
</dbReference>
<proteinExistence type="inferred from homology"/>
<name>A0A839IM48_9GAMM</name>
<keyword evidence="3 7" id="KW-0808">Transferase</keyword>
<dbReference type="Gene3D" id="3.40.1280.10">
    <property type="match status" value="1"/>
</dbReference>
<feature type="domain" description="tRNA/rRNA methyltransferase SpoU type" evidence="6">
    <location>
        <begin position="5"/>
        <end position="156"/>
    </location>
</feature>
<dbReference type="EC" id="2.1.1.200" evidence="5"/>
<dbReference type="AlphaFoldDB" id="A0A839IM48"/>
<dbReference type="FunFam" id="3.40.1280.10:FF:000006">
    <property type="entry name" value="Uncharacterized tRNA/rRNA methyltransferase HI_0380"/>
    <property type="match status" value="1"/>
</dbReference>
<dbReference type="Gene3D" id="1.10.8.590">
    <property type="match status" value="1"/>
</dbReference>
<dbReference type="NCBIfam" id="TIGR00050">
    <property type="entry name" value="rRNA_methyl_1"/>
    <property type="match status" value="1"/>
</dbReference>
<dbReference type="InterPro" id="IPR029028">
    <property type="entry name" value="Alpha/beta_knot_MTases"/>
</dbReference>
<keyword evidence="2 5" id="KW-0489">Methyltransferase</keyword>
<evidence type="ECO:0000256" key="1">
    <source>
        <dbReference type="ARBA" id="ARBA00007228"/>
    </source>
</evidence>
<evidence type="ECO:0000259" key="6">
    <source>
        <dbReference type="Pfam" id="PF00588"/>
    </source>
</evidence>
<gene>
    <name evidence="5" type="primary">trmJ</name>
    <name evidence="7" type="ORF">H4O21_03020</name>
</gene>
<dbReference type="RefSeq" id="WP_182807370.1">
    <property type="nucleotide sequence ID" value="NZ_JACJFM010000003.1"/>
</dbReference>
<dbReference type="SUPFAM" id="SSF75217">
    <property type="entry name" value="alpha/beta knot"/>
    <property type="match status" value="1"/>
</dbReference>
<dbReference type="PANTHER" id="PTHR42786:SF2">
    <property type="entry name" value="TRNA (CYTIDINE_URIDINE-2'-O-)-METHYLTRANSFERASE TRMJ"/>
    <property type="match status" value="1"/>
</dbReference>
<evidence type="ECO:0000256" key="3">
    <source>
        <dbReference type="ARBA" id="ARBA00022679"/>
    </source>
</evidence>
<evidence type="ECO:0000313" key="8">
    <source>
        <dbReference type="Proteomes" id="UP000565262"/>
    </source>
</evidence>
<evidence type="ECO:0000256" key="2">
    <source>
        <dbReference type="ARBA" id="ARBA00022603"/>
    </source>
</evidence>
<dbReference type="Proteomes" id="UP000565262">
    <property type="component" value="Unassembled WGS sequence"/>
</dbReference>
<comment type="subunit">
    <text evidence="5">Homodimer.</text>
</comment>
<comment type="catalytic activity">
    <reaction evidence="5">
        <text>cytidine(32) in tRNA + S-adenosyl-L-methionine = 2'-O-methylcytidine(32) in tRNA + S-adenosyl-L-homocysteine + H(+)</text>
        <dbReference type="Rhea" id="RHEA:42932"/>
        <dbReference type="Rhea" id="RHEA-COMP:10288"/>
        <dbReference type="Rhea" id="RHEA-COMP:10289"/>
        <dbReference type="ChEBI" id="CHEBI:15378"/>
        <dbReference type="ChEBI" id="CHEBI:57856"/>
        <dbReference type="ChEBI" id="CHEBI:59789"/>
        <dbReference type="ChEBI" id="CHEBI:74495"/>
        <dbReference type="ChEBI" id="CHEBI:82748"/>
        <dbReference type="EC" id="2.1.1.200"/>
    </reaction>
</comment>
<keyword evidence="8" id="KW-1185">Reference proteome</keyword>
<keyword evidence="5" id="KW-0963">Cytoplasm</keyword>
<comment type="subcellular location">
    <subcellularLocation>
        <location evidence="5">Cytoplasm</location>
    </subcellularLocation>
</comment>
<dbReference type="GO" id="GO:0160206">
    <property type="term" value="F:tRNA (cytidine(32)/uridine(32)-2'-O)-methyltransferase activity"/>
    <property type="evidence" value="ECO:0007669"/>
    <property type="project" value="UniProtKB-EC"/>
</dbReference>
<keyword evidence="4 5" id="KW-0949">S-adenosyl-L-methionine</keyword>
<evidence type="ECO:0000256" key="4">
    <source>
        <dbReference type="ARBA" id="ARBA00022691"/>
    </source>
</evidence>
<sequence>MLKQIRIVLVNTTHPGNIGAAARAMKNMGLADLVLVDPKRFPDPEASARSSRADDILEQARVVSALEDAVADCQLVIGTSARQRHLSWPLISPRQMAALVKENTEQQAISVALVFGREDRGLMNEELALCHYHVHIPTEESFSSLNVAAAVQVLAYELRVASMNEREIMQAGASAESSVTAGLANQWQSDWDTPWADGDNMERFFDHLEQTLRDIEFYKPEHSAQLMPKLRRLYQRSRLDQTELNILRGILTATQKASRHRAD</sequence>
<comment type="function">
    <text evidence="5">Catalyzes the formation of 2'O-methylated cytidine (Cm32) or 2'O-methylated uridine (Um32) at position 32 in tRNA.</text>
</comment>
<evidence type="ECO:0000256" key="5">
    <source>
        <dbReference type="RuleBase" id="RU362024"/>
    </source>
</evidence>
<dbReference type="GO" id="GO:0005829">
    <property type="term" value="C:cytosol"/>
    <property type="evidence" value="ECO:0007669"/>
    <property type="project" value="TreeGrafter"/>
</dbReference>
<dbReference type="InterPro" id="IPR004384">
    <property type="entry name" value="RNA_MeTrfase_TrmJ/LasT"/>
</dbReference>